<feature type="region of interest" description="Disordered" evidence="1">
    <location>
        <begin position="664"/>
        <end position="692"/>
    </location>
</feature>
<feature type="region of interest" description="Disordered" evidence="1">
    <location>
        <begin position="593"/>
        <end position="617"/>
    </location>
</feature>
<gene>
    <name evidence="2" type="ORF">GGX14DRAFT_663967</name>
</gene>
<sequence>MSLSVLEALSILQPMEPNLAWFDLPAYAGDDETKSKKLLPKWLDGLASLLAGSSAGSRKNQVCAVSLSLSQSGCDLTIAFNWTLPHTEDDARKLINIIWDWLKDVSAVPEDAQKCSELLATILEVSLDRIRRRFKEKGRFVLEMIQKILEDEANLTEPQRNFLHQAALLHDDLYKMLGPTVRKPDFRMAAIAFQFRIRDYKSALSQLDDLDWLPSFKSEKLEPGTRQPALDRYMDKLQKPYDQYVLIWQVARKSFIRDALAVPLNVKVLASPSPESAAKKFAFEPTDKFETRVRSYLWAALLSYSPNSADDSCAQIAIDSFCDEIKESLDNEGLLPPLGVAHCECTLLCHHLDFHLRDKASSTLMPYPYIGVSKPPCFQCALYFQAYEACKLGPSFRTRGSYAEVFPCEIPTCHYSQEDEAIRNMMGIKLEKFVGQLVSVARDWQRKLRSIRLDPVPAFPRFVDPGGGVYGDDETKSKKLLPKWLDGLASLLAGSSSRKNQVCAVSLSLSQPGCDLTIAFNWTLPHTEDDARKLINIIWDWLKDVSAVPEDAQKCSELLATILEVSLDRIRRRFKEKGRFVLEMIQKPAFHCPPHRPMSITHRRRRRRPPTAAHPLRRTPHAAVHPPVLPPAPPATCAPALPTARLPALFVVRPSARLRCAARCPPPTAHRSPPTAHCQRARWGAPLQKKKN</sequence>
<organism evidence="2 3">
    <name type="scientific">Mycena pura</name>
    <dbReference type="NCBI Taxonomy" id="153505"/>
    <lineage>
        <taxon>Eukaryota</taxon>
        <taxon>Fungi</taxon>
        <taxon>Dikarya</taxon>
        <taxon>Basidiomycota</taxon>
        <taxon>Agaricomycotina</taxon>
        <taxon>Agaricomycetes</taxon>
        <taxon>Agaricomycetidae</taxon>
        <taxon>Agaricales</taxon>
        <taxon>Marasmiineae</taxon>
        <taxon>Mycenaceae</taxon>
        <taxon>Mycena</taxon>
    </lineage>
</organism>
<proteinExistence type="predicted"/>
<dbReference type="Pfam" id="PF14441">
    <property type="entry name" value="OTT_1508_deam"/>
    <property type="match status" value="1"/>
</dbReference>
<accession>A0AAD7E0B4</accession>
<dbReference type="InterPro" id="IPR027796">
    <property type="entry name" value="OTT_1508_deam-like"/>
</dbReference>
<keyword evidence="3" id="KW-1185">Reference proteome</keyword>
<name>A0AAD7E0B4_9AGAR</name>
<evidence type="ECO:0000313" key="3">
    <source>
        <dbReference type="Proteomes" id="UP001219525"/>
    </source>
</evidence>
<protein>
    <submittedName>
        <fullName evidence="2">Uncharacterized protein</fullName>
    </submittedName>
</protein>
<dbReference type="Proteomes" id="UP001219525">
    <property type="component" value="Unassembled WGS sequence"/>
</dbReference>
<dbReference type="AlphaFoldDB" id="A0AAD7E0B4"/>
<evidence type="ECO:0000313" key="2">
    <source>
        <dbReference type="EMBL" id="KAJ7222490.1"/>
    </source>
</evidence>
<feature type="compositionally biased region" description="Basic residues" evidence="1">
    <location>
        <begin position="601"/>
        <end position="617"/>
    </location>
</feature>
<comment type="caution">
    <text evidence="2">The sequence shown here is derived from an EMBL/GenBank/DDBJ whole genome shotgun (WGS) entry which is preliminary data.</text>
</comment>
<evidence type="ECO:0000256" key="1">
    <source>
        <dbReference type="SAM" id="MobiDB-lite"/>
    </source>
</evidence>
<dbReference type="EMBL" id="JARJCW010000007">
    <property type="protein sequence ID" value="KAJ7222490.1"/>
    <property type="molecule type" value="Genomic_DNA"/>
</dbReference>
<reference evidence="2" key="1">
    <citation type="submission" date="2023-03" db="EMBL/GenBank/DDBJ databases">
        <title>Massive genome expansion in bonnet fungi (Mycena s.s.) driven by repeated elements and novel gene families across ecological guilds.</title>
        <authorList>
            <consortium name="Lawrence Berkeley National Laboratory"/>
            <person name="Harder C.B."/>
            <person name="Miyauchi S."/>
            <person name="Viragh M."/>
            <person name="Kuo A."/>
            <person name="Thoen E."/>
            <person name="Andreopoulos B."/>
            <person name="Lu D."/>
            <person name="Skrede I."/>
            <person name="Drula E."/>
            <person name="Henrissat B."/>
            <person name="Morin E."/>
            <person name="Kohler A."/>
            <person name="Barry K."/>
            <person name="LaButti K."/>
            <person name="Morin E."/>
            <person name="Salamov A."/>
            <person name="Lipzen A."/>
            <person name="Mereny Z."/>
            <person name="Hegedus B."/>
            <person name="Baldrian P."/>
            <person name="Stursova M."/>
            <person name="Weitz H."/>
            <person name="Taylor A."/>
            <person name="Grigoriev I.V."/>
            <person name="Nagy L.G."/>
            <person name="Martin F."/>
            <person name="Kauserud H."/>
        </authorList>
    </citation>
    <scope>NUCLEOTIDE SEQUENCE</scope>
    <source>
        <strain evidence="2">9144</strain>
    </source>
</reference>